<gene>
    <name evidence="1" type="primary">Vigan.08G191300</name>
    <name evidence="1" type="ORF">VIGAN_08191300</name>
</gene>
<protein>
    <submittedName>
        <fullName evidence="1">Uncharacterized protein</fullName>
    </submittedName>
</protein>
<keyword evidence="2" id="KW-1185">Reference proteome</keyword>
<organism evidence="1 2">
    <name type="scientific">Vigna angularis var. angularis</name>
    <dbReference type="NCBI Taxonomy" id="157739"/>
    <lineage>
        <taxon>Eukaryota</taxon>
        <taxon>Viridiplantae</taxon>
        <taxon>Streptophyta</taxon>
        <taxon>Embryophyta</taxon>
        <taxon>Tracheophyta</taxon>
        <taxon>Spermatophyta</taxon>
        <taxon>Magnoliopsida</taxon>
        <taxon>eudicotyledons</taxon>
        <taxon>Gunneridae</taxon>
        <taxon>Pentapetalae</taxon>
        <taxon>rosids</taxon>
        <taxon>fabids</taxon>
        <taxon>Fabales</taxon>
        <taxon>Fabaceae</taxon>
        <taxon>Papilionoideae</taxon>
        <taxon>50 kb inversion clade</taxon>
        <taxon>NPAAA clade</taxon>
        <taxon>indigoferoid/millettioid clade</taxon>
        <taxon>Phaseoleae</taxon>
        <taxon>Vigna</taxon>
    </lineage>
</organism>
<name>A0A0S3SQX3_PHAAN</name>
<accession>A0A0S3SQX3</accession>
<reference evidence="1 2" key="1">
    <citation type="journal article" date="2015" name="Sci. Rep.">
        <title>The power of single molecule real-time sequencing technology in the de novo assembly of a eukaryotic genome.</title>
        <authorList>
            <person name="Sakai H."/>
            <person name="Naito K."/>
            <person name="Ogiso-Tanaka E."/>
            <person name="Takahashi Y."/>
            <person name="Iseki K."/>
            <person name="Muto C."/>
            <person name="Satou K."/>
            <person name="Teruya K."/>
            <person name="Shiroma A."/>
            <person name="Shimoji M."/>
            <person name="Hirano T."/>
            <person name="Itoh T."/>
            <person name="Kaga A."/>
            <person name="Tomooka N."/>
        </authorList>
    </citation>
    <scope>NUCLEOTIDE SEQUENCE [LARGE SCALE GENOMIC DNA]</scope>
    <source>
        <strain evidence="2">cv. Shumari</strain>
    </source>
</reference>
<evidence type="ECO:0000313" key="2">
    <source>
        <dbReference type="Proteomes" id="UP000291084"/>
    </source>
</evidence>
<dbReference type="Proteomes" id="UP000291084">
    <property type="component" value="Chromosome 8"/>
</dbReference>
<dbReference type="EMBL" id="AP015041">
    <property type="protein sequence ID" value="BAT95230.1"/>
    <property type="molecule type" value="Genomic_DNA"/>
</dbReference>
<sequence length="70" mass="8292">MHSRVTLVLNLVNKMSNRRIIFLRMRCCLMLRMSATRNGTNRTDSQTKIRSDIKDNEITEYTCNKEKGRK</sequence>
<proteinExistence type="predicted"/>
<evidence type="ECO:0000313" key="1">
    <source>
        <dbReference type="EMBL" id="BAT95230.1"/>
    </source>
</evidence>
<dbReference type="AlphaFoldDB" id="A0A0S3SQX3"/>